<feature type="domain" description="IraD/Gp25-like" evidence="1">
    <location>
        <begin position="29"/>
        <end position="118"/>
    </location>
</feature>
<protein>
    <submittedName>
        <fullName evidence="2">GPW/gp25 family protein</fullName>
    </submittedName>
</protein>
<sequence>MNEDRTFLGNGWNFPPALDKDGTPTRMSAYEENIRQSLWTLLSTSPGERVHRYDYGCPVRRYVFEIMDISTQTLLRDEIERAVVMFEPRVDLNRVDFEVDEAAGILRITLDYTIRRTNRRTNMVYPFYLHEGTDLVGLW</sequence>
<dbReference type="RefSeq" id="WP_138265922.1">
    <property type="nucleotide sequence ID" value="NZ_JADNFT010000013.1"/>
</dbReference>
<dbReference type="Gene3D" id="3.10.450.40">
    <property type="match status" value="1"/>
</dbReference>
<comment type="caution">
    <text evidence="2">The sequence shown here is derived from an EMBL/GenBank/DDBJ whole genome shotgun (WGS) entry which is preliminary data.</text>
</comment>
<evidence type="ECO:0000313" key="3">
    <source>
        <dbReference type="Proteomes" id="UP000432488"/>
    </source>
</evidence>
<gene>
    <name evidence="2" type="ORF">GAQ56_01735</name>
</gene>
<dbReference type="Proteomes" id="UP000432488">
    <property type="component" value="Unassembled WGS sequence"/>
</dbReference>
<dbReference type="InterPro" id="IPR007048">
    <property type="entry name" value="IraD/Gp25-like"/>
</dbReference>
<reference evidence="2 3" key="1">
    <citation type="journal article" date="2019" name="Nat. Med.">
        <title>A library of human gut bacterial isolates paired with longitudinal multiomics data enables mechanistic microbiome research.</title>
        <authorList>
            <person name="Poyet M."/>
            <person name="Groussin M."/>
            <person name="Gibbons S.M."/>
            <person name="Avila-Pacheco J."/>
            <person name="Jiang X."/>
            <person name="Kearney S.M."/>
            <person name="Perrotta A.R."/>
            <person name="Berdy B."/>
            <person name="Zhao S."/>
            <person name="Lieberman T.D."/>
            <person name="Swanson P.K."/>
            <person name="Smith M."/>
            <person name="Roesemann S."/>
            <person name="Alexander J.E."/>
            <person name="Rich S.A."/>
            <person name="Livny J."/>
            <person name="Vlamakis H."/>
            <person name="Clish C."/>
            <person name="Bullock K."/>
            <person name="Deik A."/>
            <person name="Scott J."/>
            <person name="Pierce K.A."/>
            <person name="Xavier R.J."/>
            <person name="Alm E.J."/>
        </authorList>
    </citation>
    <scope>NUCLEOTIDE SEQUENCE [LARGE SCALE GENOMIC DNA]</scope>
    <source>
        <strain evidence="2 3">BIOML-A42</strain>
    </source>
</reference>
<evidence type="ECO:0000313" key="2">
    <source>
        <dbReference type="EMBL" id="KAB4095728.1"/>
    </source>
</evidence>
<proteinExistence type="predicted"/>
<name>A0A7J5GMD8_BACUN</name>
<dbReference type="Pfam" id="PF04965">
    <property type="entry name" value="GPW_gp25"/>
    <property type="match status" value="1"/>
</dbReference>
<dbReference type="AlphaFoldDB" id="A0A7J5GMD8"/>
<organism evidence="2 3">
    <name type="scientific">Bacteroides uniformis</name>
    <dbReference type="NCBI Taxonomy" id="820"/>
    <lineage>
        <taxon>Bacteria</taxon>
        <taxon>Pseudomonadati</taxon>
        <taxon>Bacteroidota</taxon>
        <taxon>Bacteroidia</taxon>
        <taxon>Bacteroidales</taxon>
        <taxon>Bacteroidaceae</taxon>
        <taxon>Bacteroides</taxon>
    </lineage>
</organism>
<evidence type="ECO:0000259" key="1">
    <source>
        <dbReference type="Pfam" id="PF04965"/>
    </source>
</evidence>
<dbReference type="EMBL" id="WCUV01000002">
    <property type="protein sequence ID" value="KAB4095728.1"/>
    <property type="molecule type" value="Genomic_DNA"/>
</dbReference>
<accession>A0A7J5GMD8</accession>
<dbReference type="SUPFAM" id="SSF160719">
    <property type="entry name" value="gpW/gp25-like"/>
    <property type="match status" value="1"/>
</dbReference>